<protein>
    <submittedName>
        <fullName evidence="1">Uncharacterized protein</fullName>
    </submittedName>
</protein>
<sequence length="171" mass="18985">MSFFHPKDNREAQRPLLGSSHHALELALQLGPLSVNTPRTQPVSVLLWQTNSLALWIPEPPAERKTSGDVERNSTQHHFRPHALYSASYSQVQLTAEGEMRSGAQKPPAYEVTTDRTWPQRRAEGELGCGGGSRVMGRGIVCKQEVTTSENGADALLRCFTDLRRETGHEI</sequence>
<dbReference type="Proteomes" id="UP000314294">
    <property type="component" value="Unassembled WGS sequence"/>
</dbReference>
<evidence type="ECO:0000313" key="1">
    <source>
        <dbReference type="EMBL" id="TNN71799.1"/>
    </source>
</evidence>
<accession>A0A4Z2I126</accession>
<dbReference type="EMBL" id="SRLO01000145">
    <property type="protein sequence ID" value="TNN71799.1"/>
    <property type="molecule type" value="Genomic_DNA"/>
</dbReference>
<reference evidence="1 2" key="1">
    <citation type="submission" date="2019-03" db="EMBL/GenBank/DDBJ databases">
        <title>First draft genome of Liparis tanakae, snailfish: a comprehensive survey of snailfish specific genes.</title>
        <authorList>
            <person name="Kim W."/>
            <person name="Song I."/>
            <person name="Jeong J.-H."/>
            <person name="Kim D."/>
            <person name="Kim S."/>
            <person name="Ryu S."/>
            <person name="Song J.Y."/>
            <person name="Lee S.K."/>
        </authorList>
    </citation>
    <scope>NUCLEOTIDE SEQUENCE [LARGE SCALE GENOMIC DNA]</scope>
    <source>
        <tissue evidence="1">Muscle</tissue>
    </source>
</reference>
<name>A0A4Z2I126_9TELE</name>
<evidence type="ECO:0000313" key="2">
    <source>
        <dbReference type="Proteomes" id="UP000314294"/>
    </source>
</evidence>
<dbReference type="AlphaFoldDB" id="A0A4Z2I126"/>
<keyword evidence="2" id="KW-1185">Reference proteome</keyword>
<proteinExistence type="predicted"/>
<organism evidence="1 2">
    <name type="scientific">Liparis tanakae</name>
    <name type="common">Tanaka's snailfish</name>
    <dbReference type="NCBI Taxonomy" id="230148"/>
    <lineage>
        <taxon>Eukaryota</taxon>
        <taxon>Metazoa</taxon>
        <taxon>Chordata</taxon>
        <taxon>Craniata</taxon>
        <taxon>Vertebrata</taxon>
        <taxon>Euteleostomi</taxon>
        <taxon>Actinopterygii</taxon>
        <taxon>Neopterygii</taxon>
        <taxon>Teleostei</taxon>
        <taxon>Neoteleostei</taxon>
        <taxon>Acanthomorphata</taxon>
        <taxon>Eupercaria</taxon>
        <taxon>Perciformes</taxon>
        <taxon>Cottioidei</taxon>
        <taxon>Cottales</taxon>
        <taxon>Liparidae</taxon>
        <taxon>Liparis</taxon>
    </lineage>
</organism>
<comment type="caution">
    <text evidence="1">The sequence shown here is derived from an EMBL/GenBank/DDBJ whole genome shotgun (WGS) entry which is preliminary data.</text>
</comment>
<gene>
    <name evidence="1" type="ORF">EYF80_017970</name>
</gene>